<feature type="active site" evidence="4">
    <location>
        <position position="11"/>
    </location>
</feature>
<dbReference type="RefSeq" id="WP_160632442.1">
    <property type="nucleotide sequence ID" value="NZ_WWNE01000005.1"/>
</dbReference>
<keyword evidence="1 4" id="KW-0560">Oxidoreductase</keyword>
<dbReference type="PANTHER" id="PTHR43774:SF1">
    <property type="entry name" value="PEPTIDE METHIONINE SULFOXIDE REDUCTASE MSRA 2"/>
    <property type="match status" value="1"/>
</dbReference>
<evidence type="ECO:0000256" key="2">
    <source>
        <dbReference type="ARBA" id="ARBA00047806"/>
    </source>
</evidence>
<dbReference type="EC" id="1.8.4.11" evidence="4"/>
<dbReference type="EMBL" id="WWNE01000005">
    <property type="protein sequence ID" value="NBG65487.1"/>
    <property type="molecule type" value="Genomic_DNA"/>
</dbReference>
<name>A0A6N9NJY6_9FLAO</name>
<dbReference type="AlphaFoldDB" id="A0A6N9NJY6"/>
<dbReference type="InterPro" id="IPR002569">
    <property type="entry name" value="Met_Sox_Rdtase_MsrA_dom"/>
</dbReference>
<dbReference type="Gene3D" id="3.30.1060.10">
    <property type="entry name" value="Peptide methionine sulphoxide reductase MsrA"/>
    <property type="match status" value="1"/>
</dbReference>
<evidence type="ECO:0000256" key="3">
    <source>
        <dbReference type="ARBA" id="ARBA00048782"/>
    </source>
</evidence>
<comment type="similarity">
    <text evidence="4">Belongs to the MsrA Met sulfoxide reductase family.</text>
</comment>
<protein>
    <recommendedName>
        <fullName evidence="4">Peptide methionine sulfoxide reductase MsrA</fullName>
        <shortName evidence="4">Protein-methionine-S-oxide reductase</shortName>
        <ecNumber evidence="4">1.8.4.11</ecNumber>
    </recommendedName>
    <alternativeName>
        <fullName evidence="4">Peptide-methionine (S)-S-oxide reductase</fullName>
        <shortName evidence="4">Peptide Met(O) reductase</shortName>
    </alternativeName>
</protein>
<dbReference type="Pfam" id="PF01625">
    <property type="entry name" value="PMSR"/>
    <property type="match status" value="1"/>
</dbReference>
<feature type="domain" description="Peptide methionine sulphoxide reductase MsrA" evidence="5">
    <location>
        <begin position="4"/>
        <end position="155"/>
    </location>
</feature>
<comment type="catalytic activity">
    <reaction evidence="2 4">
        <text>L-methionyl-[protein] + [thioredoxin]-disulfide + H2O = L-methionyl-(S)-S-oxide-[protein] + [thioredoxin]-dithiol</text>
        <dbReference type="Rhea" id="RHEA:14217"/>
        <dbReference type="Rhea" id="RHEA-COMP:10698"/>
        <dbReference type="Rhea" id="RHEA-COMP:10700"/>
        <dbReference type="Rhea" id="RHEA-COMP:12313"/>
        <dbReference type="Rhea" id="RHEA-COMP:12315"/>
        <dbReference type="ChEBI" id="CHEBI:15377"/>
        <dbReference type="ChEBI" id="CHEBI:16044"/>
        <dbReference type="ChEBI" id="CHEBI:29950"/>
        <dbReference type="ChEBI" id="CHEBI:44120"/>
        <dbReference type="ChEBI" id="CHEBI:50058"/>
        <dbReference type="EC" id="1.8.4.11"/>
    </reaction>
</comment>
<comment type="function">
    <text evidence="4">Has an important function as a repair enzyme for proteins that have been inactivated by oxidation. Catalyzes the reversible oxidation-reduction of methionine sulfoxide in proteins to methionine.</text>
</comment>
<comment type="caution">
    <text evidence="6">The sequence shown here is derived from an EMBL/GenBank/DDBJ whole genome shotgun (WGS) entry which is preliminary data.</text>
</comment>
<gene>
    <name evidence="4 6" type="primary">msrA</name>
    <name evidence="6" type="ORF">GQN54_05130</name>
</gene>
<keyword evidence="7" id="KW-1185">Reference proteome</keyword>
<dbReference type="HAMAP" id="MF_01401">
    <property type="entry name" value="MsrA"/>
    <property type="match status" value="1"/>
</dbReference>
<evidence type="ECO:0000256" key="4">
    <source>
        <dbReference type="HAMAP-Rule" id="MF_01401"/>
    </source>
</evidence>
<evidence type="ECO:0000313" key="7">
    <source>
        <dbReference type="Proteomes" id="UP000470771"/>
    </source>
</evidence>
<dbReference type="GO" id="GO:0008113">
    <property type="term" value="F:peptide-methionine (S)-S-oxide reductase activity"/>
    <property type="evidence" value="ECO:0007669"/>
    <property type="project" value="UniProtKB-UniRule"/>
</dbReference>
<dbReference type="NCBIfam" id="TIGR00401">
    <property type="entry name" value="msrA"/>
    <property type="match status" value="1"/>
</dbReference>
<dbReference type="InterPro" id="IPR036509">
    <property type="entry name" value="Met_Sox_Rdtase_MsrA_sf"/>
</dbReference>
<evidence type="ECO:0000313" key="6">
    <source>
        <dbReference type="EMBL" id="NBG65487.1"/>
    </source>
</evidence>
<comment type="catalytic activity">
    <reaction evidence="3 4">
        <text>[thioredoxin]-disulfide + L-methionine + H2O = L-methionine (S)-S-oxide + [thioredoxin]-dithiol</text>
        <dbReference type="Rhea" id="RHEA:19993"/>
        <dbReference type="Rhea" id="RHEA-COMP:10698"/>
        <dbReference type="Rhea" id="RHEA-COMP:10700"/>
        <dbReference type="ChEBI" id="CHEBI:15377"/>
        <dbReference type="ChEBI" id="CHEBI:29950"/>
        <dbReference type="ChEBI" id="CHEBI:50058"/>
        <dbReference type="ChEBI" id="CHEBI:57844"/>
        <dbReference type="ChEBI" id="CHEBI:58772"/>
        <dbReference type="EC" id="1.8.4.11"/>
    </reaction>
</comment>
<accession>A0A6N9NJY6</accession>
<reference evidence="6 7" key="1">
    <citation type="submission" date="2019-12" db="EMBL/GenBank/DDBJ databases">
        <authorList>
            <person name="Zhao J."/>
        </authorList>
    </citation>
    <scope>NUCLEOTIDE SEQUENCE [LARGE SCALE GENOMIC DNA]</scope>
    <source>
        <strain evidence="6 7">S-15</strain>
    </source>
</reference>
<proteinExistence type="inferred from homology"/>
<dbReference type="Proteomes" id="UP000470771">
    <property type="component" value="Unassembled WGS sequence"/>
</dbReference>
<organism evidence="6 7">
    <name type="scientific">Acidiluteibacter ferrifornacis</name>
    <dbReference type="NCBI Taxonomy" id="2692424"/>
    <lineage>
        <taxon>Bacteria</taxon>
        <taxon>Pseudomonadati</taxon>
        <taxon>Bacteroidota</taxon>
        <taxon>Flavobacteriia</taxon>
        <taxon>Flavobacteriales</taxon>
        <taxon>Cryomorphaceae</taxon>
        <taxon>Acidiluteibacter</taxon>
    </lineage>
</organism>
<dbReference type="SUPFAM" id="SSF55068">
    <property type="entry name" value="Peptide methionine sulfoxide reductase"/>
    <property type="match status" value="1"/>
</dbReference>
<sequence length="175" mass="19429">MTKKVIIGGGCFWCTEAIFSELKGVSAVNSGYSGGAIKNPAYREVCTGRTGHAEVVEVHYDDEIISLKNLLIIHLTTHDPTTKDRQGADIGTQYRSIIFYADEAEKQIAEEAIAEVQTVYDAKIVTELAASAPFYWAEPEHQDYYKNNSDAGYCQAVINPKLSKFRKLYSTHLKG</sequence>
<evidence type="ECO:0000256" key="1">
    <source>
        <dbReference type="ARBA" id="ARBA00023002"/>
    </source>
</evidence>
<evidence type="ECO:0000259" key="5">
    <source>
        <dbReference type="Pfam" id="PF01625"/>
    </source>
</evidence>
<dbReference type="PANTHER" id="PTHR43774">
    <property type="entry name" value="PEPTIDE METHIONINE SULFOXIDE REDUCTASE"/>
    <property type="match status" value="1"/>
</dbReference>